<gene>
    <name evidence="2" type="ORF">EHO60_00100</name>
</gene>
<proteinExistence type="predicted"/>
<protein>
    <submittedName>
        <fullName evidence="2">SprT-like family protein</fullName>
    </submittedName>
</protein>
<organism evidence="2 3">
    <name type="scientific">Leptospira fletcheri</name>
    <dbReference type="NCBI Taxonomy" id="2484981"/>
    <lineage>
        <taxon>Bacteria</taxon>
        <taxon>Pseudomonadati</taxon>
        <taxon>Spirochaetota</taxon>
        <taxon>Spirochaetia</taxon>
        <taxon>Leptospirales</taxon>
        <taxon>Leptospiraceae</taxon>
        <taxon>Leptospira</taxon>
    </lineage>
</organism>
<dbReference type="GO" id="GO:0006950">
    <property type="term" value="P:response to stress"/>
    <property type="evidence" value="ECO:0007669"/>
    <property type="project" value="UniProtKB-ARBA"/>
</dbReference>
<comment type="caution">
    <text evidence="2">The sequence shown here is derived from an EMBL/GenBank/DDBJ whole genome shotgun (WGS) entry which is preliminary data.</text>
</comment>
<feature type="domain" description="SprT-like" evidence="1">
    <location>
        <begin position="119"/>
        <end position="214"/>
    </location>
</feature>
<dbReference type="InterPro" id="IPR006640">
    <property type="entry name" value="SprT-like_domain"/>
</dbReference>
<dbReference type="EMBL" id="RQET01000001">
    <property type="protein sequence ID" value="TGK13797.1"/>
    <property type="molecule type" value="Genomic_DNA"/>
</dbReference>
<evidence type="ECO:0000313" key="2">
    <source>
        <dbReference type="EMBL" id="TGK13797.1"/>
    </source>
</evidence>
<dbReference type="AlphaFoldDB" id="A0A4R9GJH1"/>
<keyword evidence="3" id="KW-1185">Reference proteome</keyword>
<evidence type="ECO:0000313" key="3">
    <source>
        <dbReference type="Proteomes" id="UP000298458"/>
    </source>
</evidence>
<dbReference type="RefSeq" id="WP_135766139.1">
    <property type="nucleotide sequence ID" value="NZ_RQET01000001.1"/>
</dbReference>
<reference evidence="2" key="1">
    <citation type="journal article" date="2019" name="PLoS Negl. Trop. Dis.">
        <title>Revisiting the worldwide diversity of Leptospira species in the environment.</title>
        <authorList>
            <person name="Vincent A.T."/>
            <person name="Schiettekatte O."/>
            <person name="Bourhy P."/>
            <person name="Veyrier F.J."/>
            <person name="Picardeau M."/>
        </authorList>
    </citation>
    <scope>NUCLEOTIDE SEQUENCE [LARGE SCALE GENOMIC DNA]</scope>
    <source>
        <strain evidence="2">SSW15</strain>
    </source>
</reference>
<evidence type="ECO:0000259" key="1">
    <source>
        <dbReference type="Pfam" id="PF10263"/>
    </source>
</evidence>
<sequence length="243" mass="28950">MNGAVDWNTLLYETWISLSKFSGRSAPQIKKVELKFYPYRNGGSSLLWKKGTLFGKIHESFLAADQATAESLAKLLISRILGRAENSDWKESVQNYLNGQSYKPRRTKIYSPRGKHYDLERIFSRIRSLYFEQDDLEGMRIEWSPRMGKRRLGTYDRETKTVRISPVLDRPEVPEFVIDHIVHHEILHHLYPVLRWKSRNIIHGPEFKKKEREFEYFREANRWLKTVYPKMAVLPFFLKSRRN</sequence>
<accession>A0A4R9GJH1</accession>
<dbReference type="Pfam" id="PF10263">
    <property type="entry name" value="SprT-like"/>
    <property type="match status" value="1"/>
</dbReference>
<dbReference type="Proteomes" id="UP000298458">
    <property type="component" value="Unassembled WGS sequence"/>
</dbReference>
<name>A0A4R9GJH1_9LEPT</name>
<dbReference type="OrthoDB" id="342878at2"/>